<dbReference type="NCBIfam" id="TIGR01573">
    <property type="entry name" value="cas2"/>
    <property type="match status" value="1"/>
</dbReference>
<keyword evidence="6 9" id="KW-0378">Hydrolase</keyword>
<evidence type="ECO:0000256" key="1">
    <source>
        <dbReference type="ARBA" id="ARBA00001946"/>
    </source>
</evidence>
<dbReference type="PANTHER" id="PTHR34405:SF3">
    <property type="entry name" value="CRISPR-ASSOCIATED ENDORIBONUCLEASE CAS2 3"/>
    <property type="match status" value="1"/>
</dbReference>
<evidence type="ECO:0000256" key="7">
    <source>
        <dbReference type="ARBA" id="ARBA00022842"/>
    </source>
</evidence>
<protein>
    <recommendedName>
        <fullName evidence="9">CRISPR-associated endoribonuclease Cas2</fullName>
        <ecNumber evidence="9">3.1.-.-</ecNumber>
    </recommendedName>
</protein>
<dbReference type="SUPFAM" id="SSF143430">
    <property type="entry name" value="TTP0101/SSO1404-like"/>
    <property type="match status" value="1"/>
</dbReference>
<dbReference type="Pfam" id="PF09827">
    <property type="entry name" value="CRISPR_Cas2"/>
    <property type="match status" value="1"/>
</dbReference>
<dbReference type="GO" id="GO:0016787">
    <property type="term" value="F:hydrolase activity"/>
    <property type="evidence" value="ECO:0007669"/>
    <property type="project" value="UniProtKB-KW"/>
</dbReference>
<comment type="cofactor">
    <cofactor evidence="1 9">
        <name>Mg(2+)</name>
        <dbReference type="ChEBI" id="CHEBI:18420"/>
    </cofactor>
</comment>
<dbReference type="InterPro" id="IPR019199">
    <property type="entry name" value="Virulence_VapD/CRISPR_Cas2"/>
</dbReference>
<dbReference type="PANTHER" id="PTHR34405">
    <property type="entry name" value="CRISPR-ASSOCIATED ENDORIBONUCLEASE CAS2"/>
    <property type="match status" value="1"/>
</dbReference>
<comment type="function">
    <text evidence="9">CRISPR (clustered regularly interspaced short palindromic repeat), is an adaptive immune system that provides protection against mobile genetic elements (viruses, transposable elements and conjugative plasmids). CRISPR clusters contain sequences complementary to antecedent mobile elements and target invading nucleic acids. CRISPR clusters are transcribed and processed into CRISPR RNA (crRNA). Functions as a ssRNA-specific endoribonuclease. Involved in the integration of spacer DNA into the CRISPR cassette.</text>
</comment>
<dbReference type="EC" id="3.1.-.-" evidence="9"/>
<evidence type="ECO:0000313" key="11">
    <source>
        <dbReference type="EMBL" id="HHI65873.1"/>
    </source>
</evidence>
<feature type="binding site" evidence="9">
    <location>
        <position position="14"/>
    </location>
    <ligand>
        <name>Mg(2+)</name>
        <dbReference type="ChEBI" id="CHEBI:18420"/>
        <note>catalytic</note>
    </ligand>
</feature>
<keyword evidence="8 9" id="KW-0051">Antiviral defense</keyword>
<evidence type="ECO:0000256" key="2">
    <source>
        <dbReference type="ARBA" id="ARBA00009959"/>
    </source>
</evidence>
<gene>
    <name evidence="9 11" type="primary">cas2</name>
    <name evidence="11" type="ORF">ENL70_04935</name>
</gene>
<proteinExistence type="inferred from homology"/>
<evidence type="ECO:0000256" key="3">
    <source>
        <dbReference type="ARBA" id="ARBA00022722"/>
    </source>
</evidence>
<dbReference type="PIRSF" id="PIRSF032582">
    <property type="entry name" value="Cas2"/>
    <property type="match status" value="1"/>
</dbReference>
<dbReference type="GO" id="GO:0043571">
    <property type="term" value="P:maintenance of CRISPR repeat elements"/>
    <property type="evidence" value="ECO:0007669"/>
    <property type="project" value="UniProtKB-UniRule"/>
</dbReference>
<dbReference type="EMBL" id="DRUY01000166">
    <property type="protein sequence ID" value="HHI65873.1"/>
    <property type="molecule type" value="Genomic_DNA"/>
</dbReference>
<keyword evidence="3 9" id="KW-0540">Nuclease</keyword>
<name>A0A7C5PMP6_9BACT</name>
<dbReference type="GO" id="GO:0051607">
    <property type="term" value="P:defense response to virus"/>
    <property type="evidence" value="ECO:0007669"/>
    <property type="project" value="UniProtKB-UniRule"/>
</dbReference>
<dbReference type="GO" id="GO:0046872">
    <property type="term" value="F:metal ion binding"/>
    <property type="evidence" value="ECO:0007669"/>
    <property type="project" value="UniProtKB-UniRule"/>
</dbReference>
<evidence type="ECO:0000256" key="4">
    <source>
        <dbReference type="ARBA" id="ARBA00022723"/>
    </source>
</evidence>
<sequence length="97" mass="11282">MNISSYSFYVISYDVVDDKKRYKIAKLLEGKGTRVQKSVFECYLTEKEIIRLHKDIMKRIDPKTDSVRIYLLCKRCKAAISVLGNGVPQELSEYDIL</sequence>
<dbReference type="GO" id="GO:0004521">
    <property type="term" value="F:RNA endonuclease activity"/>
    <property type="evidence" value="ECO:0007669"/>
    <property type="project" value="UniProtKB-UniRule"/>
</dbReference>
<evidence type="ECO:0000256" key="6">
    <source>
        <dbReference type="ARBA" id="ARBA00022801"/>
    </source>
</evidence>
<keyword evidence="4 9" id="KW-0479">Metal-binding</keyword>
<accession>A0A7C5PMP6</accession>
<evidence type="ECO:0000256" key="10">
    <source>
        <dbReference type="PIRNR" id="PIRNR032582"/>
    </source>
</evidence>
<dbReference type="InterPro" id="IPR021127">
    <property type="entry name" value="CRISPR_associated_Cas2"/>
</dbReference>
<keyword evidence="7 9" id="KW-0460">Magnesium</keyword>
<dbReference type="HAMAP" id="MF_01471">
    <property type="entry name" value="Cas2"/>
    <property type="match status" value="1"/>
</dbReference>
<comment type="similarity">
    <text evidence="2 9 10">Belongs to the CRISPR-associated endoribonuclease Cas2 protein family.</text>
</comment>
<comment type="caution">
    <text evidence="11">The sequence shown here is derived from an EMBL/GenBank/DDBJ whole genome shotgun (WGS) entry which is preliminary data.</text>
</comment>
<comment type="subunit">
    <text evidence="9">Homodimer, forms a heterotetramer with a Cas1 homodimer.</text>
</comment>
<dbReference type="Gene3D" id="3.30.70.240">
    <property type="match status" value="1"/>
</dbReference>
<organism evidence="11">
    <name type="scientific">Thermodesulfobium narugense</name>
    <dbReference type="NCBI Taxonomy" id="184064"/>
    <lineage>
        <taxon>Bacteria</taxon>
        <taxon>Pseudomonadati</taxon>
        <taxon>Thermodesulfobiota</taxon>
        <taxon>Thermodesulfobiia</taxon>
        <taxon>Thermodesulfobiales</taxon>
        <taxon>Thermodesulfobiaceae</taxon>
        <taxon>Thermodesulfobium</taxon>
    </lineage>
</organism>
<evidence type="ECO:0000256" key="5">
    <source>
        <dbReference type="ARBA" id="ARBA00022759"/>
    </source>
</evidence>
<evidence type="ECO:0000256" key="9">
    <source>
        <dbReference type="HAMAP-Rule" id="MF_01471"/>
    </source>
</evidence>
<reference evidence="11" key="1">
    <citation type="journal article" date="2020" name="mSystems">
        <title>Genome- and Community-Level Interaction Insights into Carbon Utilization and Element Cycling Functions of Hydrothermarchaeota in Hydrothermal Sediment.</title>
        <authorList>
            <person name="Zhou Z."/>
            <person name="Liu Y."/>
            <person name="Xu W."/>
            <person name="Pan J."/>
            <person name="Luo Z.H."/>
            <person name="Li M."/>
        </authorList>
    </citation>
    <scope>NUCLEOTIDE SEQUENCE [LARGE SCALE GENOMIC DNA]</scope>
    <source>
        <strain evidence="11">SpSt-1019</strain>
    </source>
</reference>
<evidence type="ECO:0000256" key="8">
    <source>
        <dbReference type="ARBA" id="ARBA00023118"/>
    </source>
</evidence>
<dbReference type="CDD" id="cd09725">
    <property type="entry name" value="Cas2_I_II_III"/>
    <property type="match status" value="1"/>
</dbReference>
<keyword evidence="5 9" id="KW-0255">Endonuclease</keyword>
<dbReference type="AlphaFoldDB" id="A0A7C5PMP6"/>